<comment type="caution">
    <text evidence="1">The sequence shown here is derived from an EMBL/GenBank/DDBJ whole genome shotgun (WGS) entry which is preliminary data.</text>
</comment>
<proteinExistence type="predicted"/>
<dbReference type="InterPro" id="IPR011990">
    <property type="entry name" value="TPR-like_helical_dom_sf"/>
</dbReference>
<dbReference type="AlphaFoldDB" id="A0AAE3QQZ2"/>
<dbReference type="RefSeq" id="WP_313982966.1">
    <property type="nucleotide sequence ID" value="NZ_JASJOS010000010.1"/>
</dbReference>
<dbReference type="SUPFAM" id="SSF48452">
    <property type="entry name" value="TPR-like"/>
    <property type="match status" value="1"/>
</dbReference>
<sequence>MDNLESIIEAMPSEHQKDFTAYLQRLKSKQERKDIDLFRLLAEKQNLPDKEKSIPMYLYGKKPNLVAYHALRKRLMRQLADFILLKSREFDLSATASVSELLALARYLFDRGVEKTAWHMLRKAEKIAIRNDHFDLLNTLYHFQLEKSDSEFADPLESIIEKRNQNKPLCEEEERAVIAQALITKQLSQARQTGAVPDFESVISTILAQYQLTTVISKRPAMLYKLVNIARSVVLVRKDYYAFEPYVIQQYKAATFELRHGYIQLRMLYMIAQTLYRNRKFDESTLYLTQLYALLQDSQKSYWGQFYPKYVMLLAANYMYDTKRDAAIVLLEELLKKQSKLLSVKDQLNAQINLAFYYFQQEEYGKASRLLLTIPHSDQWCQKKMGMEWVLRKNLSELIIQYEFGNIDLVVNKIRSIETTFEALLKRSRNIRMYMQFVKELVEHPETFTDDVFHQKVESAFVFLPVEQEDLQAMHFYAWLKAKWLKRKYYEVLLELVQSS</sequence>
<evidence type="ECO:0000313" key="1">
    <source>
        <dbReference type="EMBL" id="MDJ1483276.1"/>
    </source>
</evidence>
<evidence type="ECO:0000313" key="2">
    <source>
        <dbReference type="Proteomes" id="UP001241110"/>
    </source>
</evidence>
<gene>
    <name evidence="1" type="ORF">QNI16_22450</name>
</gene>
<organism evidence="1 2">
    <name type="scientific">Xanthocytophaga flava</name>
    <dbReference type="NCBI Taxonomy" id="3048013"/>
    <lineage>
        <taxon>Bacteria</taxon>
        <taxon>Pseudomonadati</taxon>
        <taxon>Bacteroidota</taxon>
        <taxon>Cytophagia</taxon>
        <taxon>Cytophagales</taxon>
        <taxon>Rhodocytophagaceae</taxon>
        <taxon>Xanthocytophaga</taxon>
    </lineage>
</organism>
<dbReference type="Proteomes" id="UP001241110">
    <property type="component" value="Unassembled WGS sequence"/>
</dbReference>
<dbReference type="EMBL" id="JASJOS010000010">
    <property type="protein sequence ID" value="MDJ1483276.1"/>
    <property type="molecule type" value="Genomic_DNA"/>
</dbReference>
<reference evidence="1" key="1">
    <citation type="submission" date="2023-05" db="EMBL/GenBank/DDBJ databases">
        <authorList>
            <person name="Zhang X."/>
        </authorList>
    </citation>
    <scope>NUCLEOTIDE SEQUENCE</scope>
    <source>
        <strain evidence="1">YF14B1</strain>
    </source>
</reference>
<evidence type="ECO:0008006" key="3">
    <source>
        <dbReference type="Google" id="ProtNLM"/>
    </source>
</evidence>
<name>A0AAE3QQZ2_9BACT</name>
<accession>A0AAE3QQZ2</accession>
<protein>
    <recommendedName>
        <fullName evidence="3">Tetratricopeptide repeat protein</fullName>
    </recommendedName>
</protein>
<dbReference type="Gene3D" id="1.25.40.10">
    <property type="entry name" value="Tetratricopeptide repeat domain"/>
    <property type="match status" value="1"/>
</dbReference>